<name>A0A1R3HAP4_COCAP</name>
<evidence type="ECO:0000256" key="10">
    <source>
        <dbReference type="ARBA" id="ARBA00023242"/>
    </source>
</evidence>
<accession>A0A1R3HAP4</accession>
<feature type="region of interest" description="Disordered" evidence="13">
    <location>
        <begin position="109"/>
        <end position="137"/>
    </location>
</feature>
<feature type="compositionally biased region" description="Basic and acidic residues" evidence="13">
    <location>
        <begin position="445"/>
        <end position="455"/>
    </location>
</feature>
<protein>
    <submittedName>
        <fullName evidence="15">Zinc finger, GATA-type</fullName>
    </submittedName>
</protein>
<feature type="region of interest" description="Disordered" evidence="13">
    <location>
        <begin position="444"/>
        <end position="480"/>
    </location>
</feature>
<feature type="domain" description="GATA-type" evidence="14">
    <location>
        <begin position="488"/>
        <end position="519"/>
    </location>
</feature>
<dbReference type="PANTHER" id="PTHR45658">
    <property type="entry name" value="GATA TRANSCRIPTION FACTOR"/>
    <property type="match status" value="1"/>
</dbReference>
<evidence type="ECO:0000256" key="4">
    <source>
        <dbReference type="ARBA" id="ARBA00022771"/>
    </source>
</evidence>
<dbReference type="GO" id="GO:0030154">
    <property type="term" value="P:cell differentiation"/>
    <property type="evidence" value="ECO:0007669"/>
    <property type="project" value="TreeGrafter"/>
</dbReference>
<feature type="compositionally biased region" description="Low complexity" evidence="13">
    <location>
        <begin position="192"/>
        <end position="205"/>
    </location>
</feature>
<dbReference type="EMBL" id="AWWV01012413">
    <property type="protein sequence ID" value="OMO67422.1"/>
    <property type="molecule type" value="Genomic_DNA"/>
</dbReference>
<feature type="compositionally biased region" description="Low complexity" evidence="13">
    <location>
        <begin position="109"/>
        <end position="122"/>
    </location>
</feature>
<dbReference type="InterPro" id="IPR013088">
    <property type="entry name" value="Znf_NHR/GATA"/>
</dbReference>
<comment type="caution">
    <text evidence="15">The sequence shown here is derived from an EMBL/GenBank/DDBJ whole genome shotgun (WGS) entry which is preliminary data.</text>
</comment>
<evidence type="ECO:0000313" key="16">
    <source>
        <dbReference type="Proteomes" id="UP000188268"/>
    </source>
</evidence>
<keyword evidence="3" id="KW-0479">Metal-binding</keyword>
<evidence type="ECO:0000256" key="7">
    <source>
        <dbReference type="ARBA" id="ARBA00023125"/>
    </source>
</evidence>
<sequence>MNDPWFDKGLNGVSDDLFNFDDVINYFDDLPPEDVDLSGGSILPLDDVEENNAGVDGGEEWDCNFQNLEPPPANVLASLSSGFYGDFFTDTLPKNVTVSCDGSSQLTERSSTIKASSSRSITQHSESGDVKGSSRFQTSSPVSVLESSSSCSAANSTPINPKLCFLVKRGRSKRRRASTFNLPFALPFISSTSSTSRGSNSLVGSESESESHLTEKHAKKRQMKKKNLTLLSGSSETKDSPSQQPGVVRKCMHCEVTKTPQWREGPMGPKTLCNACGVRYRSGRLLPEYRPAASPTFVPSLHSNSHKKEAHDGVLDFLDAPMEEAMEEWTTEVLASPCDDLDSLPCLFHFDSYDSTPREGKEKGKNSSMLSGSTEMKNQVDDINPVVAALPLASKETTNKTEREVALELAASSSFLPPKKRSHRLAFLRCSYFLETLQTKRTMKHDKEKIKKPSDSEALNSIELPLVSGSGENKDSSSPRPVVVKKCKCMHCGVTETAQWRQGPMGKKTLCNACGVRYRSGRLLPEYRPAASPTFVPSLHSSSHKKVVEMREKAMLSKSPSDNLDNLPCLFHSDSHHGTPRTIPVEGKKKEKNLSMLSSGMEMKNQVDVSNGGIAPLPLESKETTNKTEMEVVLASSSSSVAPLPENEGSGPCPLQSSTFLPPRRSHRLAFLRCSDFLATLQTTRTEKQGKDKIKEQSEALNSIELRRSHRLAFLRCSDFLETLQTTSSEKQDKEKIKEQSEALNSIELPLVSGSSENKDSSSPRPVVVKKCMHCGVTETPLWRDGPMGKKTLCNACGVRYRSGRLLPEYRPAASPTFVPSLHSNSHKKVVEMRKRTNLSKSPLDNLDSLPCVFQSDSHHGTPRTIPVEGKKKEKKLSMEMKNQVDESNCGIAPLPLRVRRDNRQN</sequence>
<evidence type="ECO:0000256" key="5">
    <source>
        <dbReference type="ARBA" id="ARBA00022833"/>
    </source>
</evidence>
<keyword evidence="9" id="KW-0804">Transcription</keyword>
<dbReference type="PROSITE" id="PS50114">
    <property type="entry name" value="GATA_ZN_FINGER_2"/>
    <property type="match status" value="3"/>
</dbReference>
<evidence type="ECO:0000256" key="6">
    <source>
        <dbReference type="ARBA" id="ARBA00023015"/>
    </source>
</evidence>
<gene>
    <name evidence="15" type="ORF">CCACVL1_20523</name>
</gene>
<dbReference type="PROSITE" id="PS00344">
    <property type="entry name" value="GATA_ZN_FINGER_1"/>
    <property type="match status" value="2"/>
</dbReference>
<feature type="compositionally biased region" description="Polar residues" evidence="13">
    <location>
        <begin position="229"/>
        <end position="245"/>
    </location>
</feature>
<dbReference type="GO" id="GO:0006355">
    <property type="term" value="P:regulation of DNA-templated transcription"/>
    <property type="evidence" value="ECO:0007669"/>
    <property type="project" value="InterPro"/>
</dbReference>
<dbReference type="InterPro" id="IPR051140">
    <property type="entry name" value="GATA_TF"/>
</dbReference>
<dbReference type="SUPFAM" id="SSF57716">
    <property type="entry name" value="Glucocorticoid receptor-like (DNA-binding domain)"/>
    <property type="match status" value="3"/>
</dbReference>
<organism evidence="15 16">
    <name type="scientific">Corchorus capsularis</name>
    <name type="common">Jute</name>
    <dbReference type="NCBI Taxonomy" id="210143"/>
    <lineage>
        <taxon>Eukaryota</taxon>
        <taxon>Viridiplantae</taxon>
        <taxon>Streptophyta</taxon>
        <taxon>Embryophyta</taxon>
        <taxon>Tracheophyta</taxon>
        <taxon>Spermatophyta</taxon>
        <taxon>Magnoliopsida</taxon>
        <taxon>eudicotyledons</taxon>
        <taxon>Gunneridae</taxon>
        <taxon>Pentapetalae</taxon>
        <taxon>rosids</taxon>
        <taxon>malvids</taxon>
        <taxon>Malvales</taxon>
        <taxon>Malvaceae</taxon>
        <taxon>Grewioideae</taxon>
        <taxon>Apeibeae</taxon>
        <taxon>Corchorus</taxon>
    </lineage>
</organism>
<dbReference type="OrthoDB" id="2162994at2759"/>
<dbReference type="Gramene" id="OMO67422">
    <property type="protein sequence ID" value="OMO67422"/>
    <property type="gene ID" value="CCACVL1_20523"/>
</dbReference>
<comment type="function">
    <text evidence="11">Transcriptional activator that specifically binds 5'-GATA-3' or 5'-GAT-3' motifs within gene promoters. May be involved in the regulation of some light-responsive genes.</text>
</comment>
<keyword evidence="16" id="KW-1185">Reference proteome</keyword>
<keyword evidence="4 12" id="KW-0863">Zinc-finger</keyword>
<keyword evidence="5" id="KW-0862">Zinc</keyword>
<evidence type="ECO:0000256" key="2">
    <source>
        <dbReference type="ARBA" id="ARBA00005694"/>
    </source>
</evidence>
<dbReference type="AlphaFoldDB" id="A0A1R3HAP4"/>
<dbReference type="PANTHER" id="PTHR45658:SF134">
    <property type="entry name" value="GATA TYPE ZINC FINGER TRANSCRIPTION FACTOR FAMILY PROTEIN"/>
    <property type="match status" value="1"/>
</dbReference>
<comment type="similarity">
    <text evidence="2">Belongs to the type IV zinc-finger family. Class A subfamily.</text>
</comment>
<evidence type="ECO:0000256" key="12">
    <source>
        <dbReference type="PROSITE-ProRule" id="PRU00094"/>
    </source>
</evidence>
<keyword evidence="10" id="KW-0539">Nucleus</keyword>
<feature type="domain" description="GATA-type" evidence="14">
    <location>
        <begin position="770"/>
        <end position="802"/>
    </location>
</feature>
<evidence type="ECO:0000256" key="1">
    <source>
        <dbReference type="ARBA" id="ARBA00004123"/>
    </source>
</evidence>
<dbReference type="Proteomes" id="UP000188268">
    <property type="component" value="Unassembled WGS sequence"/>
</dbReference>
<dbReference type="InterPro" id="IPR000679">
    <property type="entry name" value="Znf_GATA"/>
</dbReference>
<feature type="compositionally biased region" description="Basic residues" evidence="13">
    <location>
        <begin position="217"/>
        <end position="227"/>
    </location>
</feature>
<dbReference type="GO" id="GO:0005634">
    <property type="term" value="C:nucleus"/>
    <property type="evidence" value="ECO:0007669"/>
    <property type="project" value="UniProtKB-SubCell"/>
</dbReference>
<keyword evidence="6" id="KW-0805">Transcription regulation</keyword>
<dbReference type="SMART" id="SM00401">
    <property type="entry name" value="ZnF_GATA"/>
    <property type="match status" value="3"/>
</dbReference>
<dbReference type="Pfam" id="PF00320">
    <property type="entry name" value="GATA"/>
    <property type="match status" value="3"/>
</dbReference>
<dbReference type="FunFam" id="3.30.50.10:FF:000025">
    <property type="entry name" value="GATA transcription factor"/>
    <property type="match status" value="3"/>
</dbReference>
<evidence type="ECO:0000256" key="3">
    <source>
        <dbReference type="ARBA" id="ARBA00022723"/>
    </source>
</evidence>
<keyword evidence="8" id="KW-0010">Activator</keyword>
<reference evidence="15 16" key="1">
    <citation type="submission" date="2013-09" db="EMBL/GenBank/DDBJ databases">
        <title>Corchorus capsularis genome sequencing.</title>
        <authorList>
            <person name="Alam M."/>
            <person name="Haque M.S."/>
            <person name="Islam M.S."/>
            <person name="Emdad E.M."/>
            <person name="Islam M.M."/>
            <person name="Ahmed B."/>
            <person name="Halim A."/>
            <person name="Hossen Q.M.M."/>
            <person name="Hossain M.Z."/>
            <person name="Ahmed R."/>
            <person name="Khan M.M."/>
            <person name="Islam R."/>
            <person name="Rashid M.M."/>
            <person name="Khan S.A."/>
            <person name="Rahman M.S."/>
            <person name="Alam M."/>
        </authorList>
    </citation>
    <scope>NUCLEOTIDE SEQUENCE [LARGE SCALE GENOMIC DNA]</scope>
    <source>
        <strain evidence="16">cv. CVL-1</strain>
        <tissue evidence="15">Whole seedling</tissue>
    </source>
</reference>
<feature type="region of interest" description="Disordered" evidence="13">
    <location>
        <begin position="192"/>
        <end position="245"/>
    </location>
</feature>
<evidence type="ECO:0000256" key="13">
    <source>
        <dbReference type="SAM" id="MobiDB-lite"/>
    </source>
</evidence>
<feature type="domain" description="GATA-type" evidence="14">
    <location>
        <begin position="249"/>
        <end position="281"/>
    </location>
</feature>
<comment type="subcellular location">
    <subcellularLocation>
        <location evidence="1">Nucleus</location>
    </subcellularLocation>
</comment>
<evidence type="ECO:0000259" key="14">
    <source>
        <dbReference type="PROSITE" id="PS50114"/>
    </source>
</evidence>
<evidence type="ECO:0000313" key="15">
    <source>
        <dbReference type="EMBL" id="OMO67422.1"/>
    </source>
</evidence>
<evidence type="ECO:0000256" key="9">
    <source>
        <dbReference type="ARBA" id="ARBA00023163"/>
    </source>
</evidence>
<dbReference type="CDD" id="cd00202">
    <property type="entry name" value="ZnF_GATA"/>
    <property type="match status" value="3"/>
</dbReference>
<dbReference type="GO" id="GO:0043565">
    <property type="term" value="F:sequence-specific DNA binding"/>
    <property type="evidence" value="ECO:0007669"/>
    <property type="project" value="InterPro"/>
</dbReference>
<keyword evidence="7" id="KW-0238">DNA-binding</keyword>
<evidence type="ECO:0000256" key="8">
    <source>
        <dbReference type="ARBA" id="ARBA00023159"/>
    </source>
</evidence>
<dbReference type="GO" id="GO:0008270">
    <property type="term" value="F:zinc ion binding"/>
    <property type="evidence" value="ECO:0007669"/>
    <property type="project" value="UniProtKB-KW"/>
</dbReference>
<evidence type="ECO:0000256" key="11">
    <source>
        <dbReference type="ARBA" id="ARBA00055020"/>
    </source>
</evidence>
<dbReference type="Gene3D" id="3.30.50.10">
    <property type="entry name" value="Erythroid Transcription Factor GATA-1, subunit A"/>
    <property type="match status" value="3"/>
</dbReference>
<proteinExistence type="inferred from homology"/>